<feature type="non-terminal residue" evidence="2">
    <location>
        <position position="1"/>
    </location>
</feature>
<name>A0A9Q0M3V7_BLOTA</name>
<proteinExistence type="predicted"/>
<gene>
    <name evidence="2" type="ORF">RDWZM_008164</name>
</gene>
<keyword evidence="1" id="KW-0472">Membrane</keyword>
<keyword evidence="1" id="KW-0812">Transmembrane</keyword>
<feature type="transmembrane region" description="Helical" evidence="1">
    <location>
        <begin position="65"/>
        <end position="89"/>
    </location>
</feature>
<evidence type="ECO:0000313" key="3">
    <source>
        <dbReference type="Proteomes" id="UP001142055"/>
    </source>
</evidence>
<accession>A0A9Q0M3V7</accession>
<comment type="caution">
    <text evidence="2">The sequence shown here is derived from an EMBL/GenBank/DDBJ whole genome shotgun (WGS) entry which is preliminary data.</text>
</comment>
<keyword evidence="3" id="KW-1185">Reference proteome</keyword>
<keyword evidence="1" id="KW-1133">Transmembrane helix</keyword>
<evidence type="ECO:0000313" key="2">
    <source>
        <dbReference type="EMBL" id="KAJ6217007.1"/>
    </source>
</evidence>
<dbReference type="Proteomes" id="UP001142055">
    <property type="component" value="Chromosome 3"/>
</dbReference>
<dbReference type="AlphaFoldDB" id="A0A9Q0M3V7"/>
<protein>
    <submittedName>
        <fullName evidence="2">Uncharacterized protein</fullName>
    </submittedName>
</protein>
<dbReference type="EMBL" id="JAPWDV010000003">
    <property type="protein sequence ID" value="KAJ6217007.1"/>
    <property type="molecule type" value="Genomic_DNA"/>
</dbReference>
<reference evidence="2" key="1">
    <citation type="submission" date="2022-12" db="EMBL/GenBank/DDBJ databases">
        <title>Genome assemblies of Blomia tropicalis.</title>
        <authorList>
            <person name="Cui Y."/>
        </authorList>
    </citation>
    <scope>NUCLEOTIDE SEQUENCE</scope>
    <source>
        <tissue evidence="2">Adult mites</tissue>
    </source>
</reference>
<evidence type="ECO:0000256" key="1">
    <source>
        <dbReference type="SAM" id="Phobius"/>
    </source>
</evidence>
<sequence length="91" mass="10050">IVASADDQSTSSFGVHQDECLKPMNNDATSSISVFALYTADRRKLVDDHDDDLSSRSLQQSFSQWMAISFVSYPIGIVNVSLILSPVFLSY</sequence>
<organism evidence="2 3">
    <name type="scientific">Blomia tropicalis</name>
    <name type="common">Mite</name>
    <dbReference type="NCBI Taxonomy" id="40697"/>
    <lineage>
        <taxon>Eukaryota</taxon>
        <taxon>Metazoa</taxon>
        <taxon>Ecdysozoa</taxon>
        <taxon>Arthropoda</taxon>
        <taxon>Chelicerata</taxon>
        <taxon>Arachnida</taxon>
        <taxon>Acari</taxon>
        <taxon>Acariformes</taxon>
        <taxon>Sarcoptiformes</taxon>
        <taxon>Astigmata</taxon>
        <taxon>Glycyphagoidea</taxon>
        <taxon>Echimyopodidae</taxon>
        <taxon>Blomia</taxon>
    </lineage>
</organism>